<evidence type="ECO:0000256" key="2">
    <source>
        <dbReference type="ARBA" id="ARBA00022737"/>
    </source>
</evidence>
<comment type="similarity">
    <text evidence="1">Belongs to the ankyrin SOCS box (ASB) family.</text>
</comment>
<feature type="repeat" description="ANK" evidence="4">
    <location>
        <begin position="66"/>
        <end position="98"/>
    </location>
</feature>
<keyword evidence="2" id="KW-0677">Repeat</keyword>
<reference evidence="5" key="2">
    <citation type="journal article" date="2024" name="Plant">
        <title>Genomic evolution and insights into agronomic trait innovations of Sesamum species.</title>
        <authorList>
            <person name="Miao H."/>
            <person name="Wang L."/>
            <person name="Qu L."/>
            <person name="Liu H."/>
            <person name="Sun Y."/>
            <person name="Le M."/>
            <person name="Wang Q."/>
            <person name="Wei S."/>
            <person name="Zheng Y."/>
            <person name="Lin W."/>
            <person name="Duan Y."/>
            <person name="Cao H."/>
            <person name="Xiong S."/>
            <person name="Wang X."/>
            <person name="Wei L."/>
            <person name="Li C."/>
            <person name="Ma Q."/>
            <person name="Ju M."/>
            <person name="Zhao R."/>
            <person name="Li G."/>
            <person name="Mu C."/>
            <person name="Tian Q."/>
            <person name="Mei H."/>
            <person name="Zhang T."/>
            <person name="Gao T."/>
            <person name="Zhang H."/>
        </authorList>
    </citation>
    <scope>NUCLEOTIDE SEQUENCE</scope>
    <source>
        <strain evidence="5">KEN1</strain>
    </source>
</reference>
<dbReference type="GO" id="GO:0016567">
    <property type="term" value="P:protein ubiquitination"/>
    <property type="evidence" value="ECO:0007669"/>
    <property type="project" value="TreeGrafter"/>
</dbReference>
<dbReference type="EMBL" id="JACGWN010000003">
    <property type="protein sequence ID" value="KAL0456188.1"/>
    <property type="molecule type" value="Genomic_DNA"/>
</dbReference>
<dbReference type="PROSITE" id="PS50297">
    <property type="entry name" value="ANK_REP_REGION"/>
    <property type="match status" value="1"/>
</dbReference>
<organism evidence="5">
    <name type="scientific">Sesamum latifolium</name>
    <dbReference type="NCBI Taxonomy" id="2727402"/>
    <lineage>
        <taxon>Eukaryota</taxon>
        <taxon>Viridiplantae</taxon>
        <taxon>Streptophyta</taxon>
        <taxon>Embryophyta</taxon>
        <taxon>Tracheophyta</taxon>
        <taxon>Spermatophyta</taxon>
        <taxon>Magnoliopsida</taxon>
        <taxon>eudicotyledons</taxon>
        <taxon>Gunneridae</taxon>
        <taxon>Pentapetalae</taxon>
        <taxon>asterids</taxon>
        <taxon>lamiids</taxon>
        <taxon>Lamiales</taxon>
        <taxon>Pedaliaceae</taxon>
        <taxon>Sesamum</taxon>
    </lineage>
</organism>
<dbReference type="InterPro" id="IPR051573">
    <property type="entry name" value="Ankyrin-SOCS_box_domain"/>
</dbReference>
<sequence>MTVVMRTPSLYLTKKAWSWPKKTISSTPKYYSISVPLVSVAESDDLKALRLDLKSFNENIDEPMEDGDTFLHLTCLYRHLPCAQFLLERGANLEVKDEHGGIPLHDACA</sequence>
<dbReference type="SUPFAM" id="SSF48403">
    <property type="entry name" value="Ankyrin repeat"/>
    <property type="match status" value="1"/>
</dbReference>
<dbReference type="InterPro" id="IPR002110">
    <property type="entry name" value="Ankyrin_rpt"/>
</dbReference>
<evidence type="ECO:0000256" key="3">
    <source>
        <dbReference type="ARBA" id="ARBA00023043"/>
    </source>
</evidence>
<dbReference type="GO" id="GO:0045732">
    <property type="term" value="P:positive regulation of protein catabolic process"/>
    <property type="evidence" value="ECO:0007669"/>
    <property type="project" value="TreeGrafter"/>
</dbReference>
<dbReference type="PANTHER" id="PTHR24136">
    <property type="entry name" value="SOWAH (DROSOPHILA) HOMOLOG"/>
    <property type="match status" value="1"/>
</dbReference>
<protein>
    <submittedName>
        <fullName evidence="5">Uncharacterized protein</fullName>
    </submittedName>
</protein>
<evidence type="ECO:0000256" key="4">
    <source>
        <dbReference type="PROSITE-ProRule" id="PRU00023"/>
    </source>
</evidence>
<dbReference type="Pfam" id="PF12796">
    <property type="entry name" value="Ank_2"/>
    <property type="match status" value="1"/>
</dbReference>
<proteinExistence type="inferred from homology"/>
<evidence type="ECO:0000256" key="1">
    <source>
        <dbReference type="ARBA" id="ARBA00005949"/>
    </source>
</evidence>
<dbReference type="PROSITE" id="PS50088">
    <property type="entry name" value="ANK_REPEAT"/>
    <property type="match status" value="1"/>
</dbReference>
<keyword evidence="3 4" id="KW-0040">ANK repeat</keyword>
<evidence type="ECO:0000313" key="5">
    <source>
        <dbReference type="EMBL" id="KAL0456188.1"/>
    </source>
</evidence>
<dbReference type="AlphaFoldDB" id="A0AAW2XRE5"/>
<name>A0AAW2XRE5_9LAMI</name>
<dbReference type="PANTHER" id="PTHR24136:SF15">
    <property type="entry name" value="ANK_REP_REGION DOMAIN-CONTAINING PROTEIN"/>
    <property type="match status" value="1"/>
</dbReference>
<accession>A0AAW2XRE5</accession>
<dbReference type="SMART" id="SM00248">
    <property type="entry name" value="ANK"/>
    <property type="match status" value="1"/>
</dbReference>
<gene>
    <name evidence="5" type="ORF">Slati_0958000</name>
</gene>
<dbReference type="InterPro" id="IPR036770">
    <property type="entry name" value="Ankyrin_rpt-contain_sf"/>
</dbReference>
<reference evidence="5" key="1">
    <citation type="submission" date="2020-06" db="EMBL/GenBank/DDBJ databases">
        <authorList>
            <person name="Li T."/>
            <person name="Hu X."/>
            <person name="Zhang T."/>
            <person name="Song X."/>
            <person name="Zhang H."/>
            <person name="Dai N."/>
            <person name="Sheng W."/>
            <person name="Hou X."/>
            <person name="Wei L."/>
        </authorList>
    </citation>
    <scope>NUCLEOTIDE SEQUENCE</scope>
    <source>
        <strain evidence="5">KEN1</strain>
        <tissue evidence="5">Leaf</tissue>
    </source>
</reference>
<comment type="caution">
    <text evidence="5">The sequence shown here is derived from an EMBL/GenBank/DDBJ whole genome shotgun (WGS) entry which is preliminary data.</text>
</comment>
<dbReference type="Gene3D" id="1.25.40.20">
    <property type="entry name" value="Ankyrin repeat-containing domain"/>
    <property type="match status" value="1"/>
</dbReference>